<protein>
    <submittedName>
        <fullName evidence="2">Uncharacterized protein</fullName>
    </submittedName>
</protein>
<evidence type="ECO:0000313" key="5">
    <source>
        <dbReference type="Proteomes" id="UP000434957"/>
    </source>
</evidence>
<gene>
    <name evidence="2" type="ORF">PR001_g7535</name>
    <name evidence="3" type="ORF">PR003_g30366</name>
</gene>
<proteinExistence type="predicted"/>
<evidence type="ECO:0000256" key="1">
    <source>
        <dbReference type="SAM" id="Coils"/>
    </source>
</evidence>
<dbReference type="EMBL" id="QXFV01000378">
    <property type="protein sequence ID" value="KAE9039369.1"/>
    <property type="molecule type" value="Genomic_DNA"/>
</dbReference>
<feature type="coiled-coil region" evidence="1">
    <location>
        <begin position="199"/>
        <end position="226"/>
    </location>
</feature>
<keyword evidence="1" id="KW-0175">Coiled coil</keyword>
<accession>A0A6A3NCM7</accession>
<evidence type="ECO:0000313" key="2">
    <source>
        <dbReference type="EMBL" id="KAE9039369.1"/>
    </source>
</evidence>
<dbReference type="Proteomes" id="UP000429607">
    <property type="component" value="Unassembled WGS sequence"/>
</dbReference>
<evidence type="ECO:0000313" key="3">
    <source>
        <dbReference type="EMBL" id="KAE9271917.1"/>
    </source>
</evidence>
<comment type="caution">
    <text evidence="2">The sequence shown here is derived from an EMBL/GenBank/DDBJ whole genome shotgun (WGS) entry which is preliminary data.</text>
</comment>
<evidence type="ECO:0000313" key="4">
    <source>
        <dbReference type="Proteomes" id="UP000429607"/>
    </source>
</evidence>
<organism evidence="2 4">
    <name type="scientific">Phytophthora rubi</name>
    <dbReference type="NCBI Taxonomy" id="129364"/>
    <lineage>
        <taxon>Eukaryota</taxon>
        <taxon>Sar</taxon>
        <taxon>Stramenopiles</taxon>
        <taxon>Oomycota</taxon>
        <taxon>Peronosporomycetes</taxon>
        <taxon>Peronosporales</taxon>
        <taxon>Peronosporaceae</taxon>
        <taxon>Phytophthora</taxon>
    </lineage>
</organism>
<keyword evidence="5" id="KW-1185">Reference proteome</keyword>
<sequence length="254" mass="28422">MRSSGAKSTRGKAWTSDEVLLLISAWKRAATRSLPVGHTTDQFTTVVYEEYIDGLSTLRAKHSGEPAEPNDIFLERTAGGLSPEGGLSVQDPGFRPRTHRPVKDKMASLKQSFTLVTDHNSGRLVGSTGKPGWFQMDTEERAQILKKWKRVAVSEECYTALQEVFDDDPRVYPLDEGVSIGASLLECQLVQAEPASKGKKRAQEAADNMEEILDRAVKNMRAMARKDMEDFLKHQQDENEKTRALLRELFGRTP</sequence>
<name>A0A6A3NCM7_9STRA</name>
<dbReference type="EMBL" id="QXFT01005610">
    <property type="protein sequence ID" value="KAE9271917.1"/>
    <property type="molecule type" value="Genomic_DNA"/>
</dbReference>
<dbReference type="Proteomes" id="UP000434957">
    <property type="component" value="Unassembled WGS sequence"/>
</dbReference>
<dbReference type="AlphaFoldDB" id="A0A6A3NCM7"/>
<reference evidence="2 4" key="1">
    <citation type="submission" date="2018-09" db="EMBL/GenBank/DDBJ databases">
        <title>Genomic investigation of the strawberry pathogen Phytophthora fragariae indicates pathogenicity is determined by transcriptional variation in three key races.</title>
        <authorList>
            <person name="Adams T.M."/>
            <person name="Armitage A.D."/>
            <person name="Sobczyk M.K."/>
            <person name="Bates H.J."/>
            <person name="Dunwell J.M."/>
            <person name="Nellist C.F."/>
            <person name="Harrison R.J."/>
        </authorList>
    </citation>
    <scope>NUCLEOTIDE SEQUENCE [LARGE SCALE GENOMIC DNA]</scope>
    <source>
        <strain evidence="2 4">SCRP249</strain>
        <strain evidence="3 5">SCRP333</strain>
    </source>
</reference>